<dbReference type="InterPro" id="IPR001926">
    <property type="entry name" value="TrpB-like_PALP"/>
</dbReference>
<dbReference type="InterPro" id="IPR036052">
    <property type="entry name" value="TrpB-like_PALP_sf"/>
</dbReference>
<dbReference type="OrthoDB" id="6351774at2759"/>
<sequence length="272" mass="28986">MPLGGRPLFPEIVNAHHRIAPHVVDLTGASVFLKHEHHQITGSFKLRGALNKILANESACRDKGVIVASSGNHGIACCAAAAKLGTTHGENGEKTISVTVCVPSSVSEAKRSLMEHYGAHIITVEGDCVNSEARARREADERGMVLVHPYNDMQVMAGQGTIGIELNAVQNPHCLVVACHAANSCVMYESLKAGRTLAADEVDQKPTLCDGVAGGIEHNCVTFVHCRDVIDHHVVVSEAEVREAMKWMAESEHFIVEGAAALAVAGLVKSLR</sequence>
<dbReference type="GO" id="GO:0009097">
    <property type="term" value="P:isoleucine biosynthetic process"/>
    <property type="evidence" value="ECO:0007669"/>
    <property type="project" value="TreeGrafter"/>
</dbReference>
<dbReference type="Pfam" id="PF00291">
    <property type="entry name" value="PALP"/>
    <property type="match status" value="1"/>
</dbReference>
<keyword evidence="2" id="KW-0663">Pyridoxal phosphate</keyword>
<dbReference type="PhylomeDB" id="A0A0G4FY93"/>
<dbReference type="GO" id="GO:0003941">
    <property type="term" value="F:L-serine ammonia-lyase activity"/>
    <property type="evidence" value="ECO:0007669"/>
    <property type="project" value="TreeGrafter"/>
</dbReference>
<feature type="domain" description="Tryptophan synthase beta chain-like PALP" evidence="4">
    <location>
        <begin position="24"/>
        <end position="179"/>
    </location>
</feature>
<dbReference type="AlphaFoldDB" id="A0A0G4FY93"/>
<dbReference type="OMA" id="CENEQIT"/>
<evidence type="ECO:0000313" key="5">
    <source>
        <dbReference type="EMBL" id="CEM20325.1"/>
    </source>
</evidence>
<organism evidence="5 6">
    <name type="scientific">Vitrella brassicaformis (strain CCMP3155)</name>
    <dbReference type="NCBI Taxonomy" id="1169540"/>
    <lineage>
        <taxon>Eukaryota</taxon>
        <taxon>Sar</taxon>
        <taxon>Alveolata</taxon>
        <taxon>Colpodellida</taxon>
        <taxon>Vitrellaceae</taxon>
        <taxon>Vitrella</taxon>
    </lineage>
</organism>
<dbReference type="GO" id="GO:0006565">
    <property type="term" value="P:L-serine catabolic process"/>
    <property type="evidence" value="ECO:0007669"/>
    <property type="project" value="TreeGrafter"/>
</dbReference>
<gene>
    <name evidence="5" type="ORF">Vbra_21808</name>
</gene>
<proteinExistence type="predicted"/>
<dbReference type="PROSITE" id="PS00165">
    <property type="entry name" value="DEHYDRATASE_SER_THR"/>
    <property type="match status" value="1"/>
</dbReference>
<dbReference type="InterPro" id="IPR050147">
    <property type="entry name" value="Ser/Thr_Dehydratase"/>
</dbReference>
<dbReference type="SUPFAM" id="SSF53686">
    <property type="entry name" value="Tryptophan synthase beta subunit-like PLP-dependent enzymes"/>
    <property type="match status" value="1"/>
</dbReference>
<dbReference type="GO" id="GO:0004794">
    <property type="term" value="F:threonine deaminase activity"/>
    <property type="evidence" value="ECO:0007669"/>
    <property type="project" value="TreeGrafter"/>
</dbReference>
<keyword evidence="6" id="KW-1185">Reference proteome</keyword>
<dbReference type="EMBL" id="CDMY01000525">
    <property type="protein sequence ID" value="CEM20325.1"/>
    <property type="molecule type" value="Genomic_DNA"/>
</dbReference>
<name>A0A0G4FY93_VITBC</name>
<keyword evidence="3" id="KW-0456">Lyase</keyword>
<protein>
    <recommendedName>
        <fullName evidence="4">Tryptophan synthase beta chain-like PALP domain-containing protein</fullName>
    </recommendedName>
</protein>
<evidence type="ECO:0000313" key="6">
    <source>
        <dbReference type="Proteomes" id="UP000041254"/>
    </source>
</evidence>
<evidence type="ECO:0000256" key="3">
    <source>
        <dbReference type="ARBA" id="ARBA00023239"/>
    </source>
</evidence>
<dbReference type="Proteomes" id="UP000041254">
    <property type="component" value="Unassembled WGS sequence"/>
</dbReference>
<dbReference type="PANTHER" id="PTHR48078">
    <property type="entry name" value="THREONINE DEHYDRATASE, MITOCHONDRIAL-RELATED"/>
    <property type="match status" value="1"/>
</dbReference>
<comment type="cofactor">
    <cofactor evidence="1">
        <name>pyridoxal 5'-phosphate</name>
        <dbReference type="ChEBI" id="CHEBI:597326"/>
    </cofactor>
</comment>
<dbReference type="GO" id="GO:0006567">
    <property type="term" value="P:L-threonine catabolic process"/>
    <property type="evidence" value="ECO:0007669"/>
    <property type="project" value="TreeGrafter"/>
</dbReference>
<reference evidence="5 6" key="1">
    <citation type="submission" date="2014-11" db="EMBL/GenBank/DDBJ databases">
        <authorList>
            <person name="Zhu J."/>
            <person name="Qi W."/>
            <person name="Song R."/>
        </authorList>
    </citation>
    <scope>NUCLEOTIDE SEQUENCE [LARGE SCALE GENOMIC DNA]</scope>
</reference>
<dbReference type="GO" id="GO:0030170">
    <property type="term" value="F:pyridoxal phosphate binding"/>
    <property type="evidence" value="ECO:0007669"/>
    <property type="project" value="InterPro"/>
</dbReference>
<dbReference type="STRING" id="1169540.A0A0G4FY93"/>
<accession>A0A0G4FY93</accession>
<evidence type="ECO:0000259" key="4">
    <source>
        <dbReference type="Pfam" id="PF00291"/>
    </source>
</evidence>
<evidence type="ECO:0000256" key="2">
    <source>
        <dbReference type="ARBA" id="ARBA00022898"/>
    </source>
</evidence>
<evidence type="ECO:0000256" key="1">
    <source>
        <dbReference type="ARBA" id="ARBA00001933"/>
    </source>
</evidence>
<dbReference type="Gene3D" id="3.40.50.1100">
    <property type="match status" value="3"/>
</dbReference>
<dbReference type="VEuPathDB" id="CryptoDB:Vbra_21808"/>
<dbReference type="InterPro" id="IPR000634">
    <property type="entry name" value="Ser/Thr_deHydtase_PyrdxlP-BS"/>
</dbReference>
<dbReference type="PANTHER" id="PTHR48078:SF6">
    <property type="entry name" value="L-THREONINE DEHYDRATASE CATABOLIC TDCB"/>
    <property type="match status" value="1"/>
</dbReference>
<dbReference type="InParanoid" id="A0A0G4FY93"/>